<accession>A0A1G8ED39</accession>
<dbReference type="Proteomes" id="UP000198822">
    <property type="component" value="Chromosome I"/>
</dbReference>
<dbReference type="RefSeq" id="WP_092504637.1">
    <property type="nucleotide sequence ID" value="NZ_LT629695.1"/>
</dbReference>
<dbReference type="AlphaFoldDB" id="A0A1G8ED39"/>
<name>A0A1G8ED39_9MICO</name>
<dbReference type="OrthoDB" id="5117785at2"/>
<reference evidence="3" key="1">
    <citation type="submission" date="2016-10" db="EMBL/GenBank/DDBJ databases">
        <authorList>
            <person name="Varghese N."/>
            <person name="Submissions S."/>
        </authorList>
    </citation>
    <scope>NUCLEOTIDE SEQUENCE [LARGE SCALE GENOMIC DNA]</scope>
    <source>
        <strain evidence="3">DSM 22002</strain>
    </source>
</reference>
<feature type="transmembrane region" description="Helical" evidence="1">
    <location>
        <begin position="122"/>
        <end position="143"/>
    </location>
</feature>
<protein>
    <submittedName>
        <fullName evidence="2">Uncharacterized protein</fullName>
    </submittedName>
</protein>
<sequence length="198" mass="19648">MLRERLYPTPRGVVLGQAGTGWLGLISSWVLLGFGSVLTALSGSGLADLSLACDASIRVCGAAAWGGVVAGVVTLAVSVLFSIVIARGFGPPVRWWIVPVAVGTLGAGLALGALLGSGAVSVPLLASGLVVLALAIALGILCLGRGKAAIYGWVRLDGLSGREVPMRGVEVLLPAAAAVSFAAAAAFAVHTARLLASG</sequence>
<feature type="transmembrane region" description="Helical" evidence="1">
    <location>
        <begin position="171"/>
        <end position="192"/>
    </location>
</feature>
<evidence type="ECO:0000256" key="1">
    <source>
        <dbReference type="SAM" id="Phobius"/>
    </source>
</evidence>
<keyword evidence="1" id="KW-1133">Transmembrane helix</keyword>
<keyword evidence="3" id="KW-1185">Reference proteome</keyword>
<gene>
    <name evidence="2" type="ORF">SAMN04489720_1989</name>
</gene>
<organism evidence="2 3">
    <name type="scientific">Agrococcus jejuensis</name>
    <dbReference type="NCBI Taxonomy" id="399736"/>
    <lineage>
        <taxon>Bacteria</taxon>
        <taxon>Bacillati</taxon>
        <taxon>Actinomycetota</taxon>
        <taxon>Actinomycetes</taxon>
        <taxon>Micrococcales</taxon>
        <taxon>Microbacteriaceae</taxon>
        <taxon>Agrococcus</taxon>
    </lineage>
</organism>
<feature type="transmembrane region" description="Helical" evidence="1">
    <location>
        <begin position="21"/>
        <end position="42"/>
    </location>
</feature>
<feature type="transmembrane region" description="Helical" evidence="1">
    <location>
        <begin position="62"/>
        <end position="86"/>
    </location>
</feature>
<evidence type="ECO:0000313" key="3">
    <source>
        <dbReference type="Proteomes" id="UP000198822"/>
    </source>
</evidence>
<keyword evidence="1" id="KW-0472">Membrane</keyword>
<evidence type="ECO:0000313" key="2">
    <source>
        <dbReference type="EMBL" id="SDH67865.1"/>
    </source>
</evidence>
<feature type="transmembrane region" description="Helical" evidence="1">
    <location>
        <begin position="93"/>
        <end position="116"/>
    </location>
</feature>
<dbReference type="EMBL" id="LT629695">
    <property type="protein sequence ID" value="SDH67865.1"/>
    <property type="molecule type" value="Genomic_DNA"/>
</dbReference>
<proteinExistence type="predicted"/>
<keyword evidence="1" id="KW-0812">Transmembrane</keyword>